<dbReference type="CDD" id="cd07377">
    <property type="entry name" value="WHTH_GntR"/>
    <property type="match status" value="1"/>
</dbReference>
<proteinExistence type="inferred from homology"/>
<dbReference type="Proteomes" id="UP000248090">
    <property type="component" value="Unassembled WGS sequence"/>
</dbReference>
<dbReference type="EMBL" id="LAPT01000067">
    <property type="protein sequence ID" value="PXF30713.1"/>
    <property type="molecule type" value="Genomic_DNA"/>
</dbReference>
<evidence type="ECO:0000256" key="3">
    <source>
        <dbReference type="ARBA" id="ARBA00023015"/>
    </source>
</evidence>
<evidence type="ECO:0000256" key="5">
    <source>
        <dbReference type="ARBA" id="ARBA00023163"/>
    </source>
</evidence>
<comment type="caution">
    <text evidence="7">The sequence shown here is derived from an EMBL/GenBank/DDBJ whole genome shotgun (WGS) entry which is preliminary data.</text>
</comment>
<protein>
    <recommendedName>
        <fullName evidence="6">HTH gntR-type domain-containing protein</fullName>
    </recommendedName>
</protein>
<evidence type="ECO:0000256" key="1">
    <source>
        <dbReference type="ARBA" id="ARBA00005384"/>
    </source>
</evidence>
<evidence type="ECO:0000259" key="6">
    <source>
        <dbReference type="PROSITE" id="PS50949"/>
    </source>
</evidence>
<accession>A0ABX5LZ11</accession>
<keyword evidence="8" id="KW-1185">Reference proteome</keyword>
<dbReference type="CDD" id="cd00609">
    <property type="entry name" value="AAT_like"/>
    <property type="match status" value="1"/>
</dbReference>
<dbReference type="InterPro" id="IPR004839">
    <property type="entry name" value="Aminotransferase_I/II_large"/>
</dbReference>
<feature type="domain" description="HTH gntR-type" evidence="6">
    <location>
        <begin position="16"/>
        <end position="84"/>
    </location>
</feature>
<keyword evidence="2" id="KW-0663">Pyridoxal phosphate</keyword>
<evidence type="ECO:0000256" key="2">
    <source>
        <dbReference type="ARBA" id="ARBA00022898"/>
    </source>
</evidence>
<reference evidence="7 8" key="1">
    <citation type="submission" date="2015-03" db="EMBL/GenBank/DDBJ databases">
        <authorList>
            <person name="Krishnan R."/>
            <person name="Midha S."/>
            <person name="Patil P.B."/>
            <person name="Rameshkumar N."/>
        </authorList>
    </citation>
    <scope>NUCLEOTIDE SEQUENCE [LARGE SCALE GENOMIC DNA]</scope>
    <source>
        <strain evidence="7 8">L1E11</strain>
    </source>
</reference>
<evidence type="ECO:0000313" key="7">
    <source>
        <dbReference type="EMBL" id="PXF30713.1"/>
    </source>
</evidence>
<dbReference type="SUPFAM" id="SSF53383">
    <property type="entry name" value="PLP-dependent transferases"/>
    <property type="match status" value="1"/>
</dbReference>
<dbReference type="PANTHER" id="PTHR46577:SF1">
    <property type="entry name" value="HTH-TYPE TRANSCRIPTIONAL REGULATORY PROTEIN GABR"/>
    <property type="match status" value="1"/>
</dbReference>
<keyword evidence="4" id="KW-0238">DNA-binding</keyword>
<evidence type="ECO:0000256" key="4">
    <source>
        <dbReference type="ARBA" id="ARBA00023125"/>
    </source>
</evidence>
<dbReference type="InterPro" id="IPR036390">
    <property type="entry name" value="WH_DNA-bd_sf"/>
</dbReference>
<dbReference type="InterPro" id="IPR015424">
    <property type="entry name" value="PyrdxlP-dep_Trfase"/>
</dbReference>
<keyword evidence="3" id="KW-0805">Transcription regulation</keyword>
<dbReference type="PRINTS" id="PR00035">
    <property type="entry name" value="HTHGNTR"/>
</dbReference>
<dbReference type="Gene3D" id="3.40.640.10">
    <property type="entry name" value="Type I PLP-dependent aspartate aminotransferase-like (Major domain)"/>
    <property type="match status" value="1"/>
</dbReference>
<organism evidence="7 8">
    <name type="scientific">Pokkaliibacter plantistimulans</name>
    <dbReference type="NCBI Taxonomy" id="1635171"/>
    <lineage>
        <taxon>Bacteria</taxon>
        <taxon>Pseudomonadati</taxon>
        <taxon>Pseudomonadota</taxon>
        <taxon>Gammaproteobacteria</taxon>
        <taxon>Oceanospirillales</taxon>
        <taxon>Balneatrichaceae</taxon>
        <taxon>Pokkaliibacter</taxon>
    </lineage>
</organism>
<dbReference type="SMART" id="SM00345">
    <property type="entry name" value="HTH_GNTR"/>
    <property type="match status" value="1"/>
</dbReference>
<name>A0ABX5LZ11_9GAMM</name>
<sequence>MLDLQGMLPALTDGDVPRFRQLYQAIRQRILDGQLPADSRLPSSRHLASQLQISRNTVMQAYEQLLAEGYIRGATGAGTFVNSLASDSLQQSSTVLDSKATLPGLSQRGQRLSQLGRGGGNSQLILAPGIPELDTFPWTEWRRLLNQDIRRAPRRLANYGQPQGYLSLRQALADYLRESRGVRCDAAQVVVTSGAQQGIELVARLCLEPGDRVWVEDPGYIGARGGFIAADVQLQPMAVDDEGLIPDAQAAAPRLIYLTPSHQYPTGGTLPLARRLALIDLARQWNCWILEDDYDSEYRYEGRPLAAMQGLDPSGRVLYIGTLAKVMFPSLRLGYLVLPEHLVDSFCRYRSLVDYHAPLHTQAAAARFIASGNLLGHIRKMRQLYAARRDYLWQRLLPLVGSEQRCRLPEAGMHLCQRLPEVDDSALSQYLMTQGVGCRALSAHCLQSPARGLVMGYAGYREDEIDRGVSIVQQALEQRPWQR</sequence>
<dbReference type="InterPro" id="IPR051446">
    <property type="entry name" value="HTH_trans_reg/aminotransferase"/>
</dbReference>
<dbReference type="RefSeq" id="WP_165838426.1">
    <property type="nucleotide sequence ID" value="NZ_CP177354.1"/>
</dbReference>
<evidence type="ECO:0000313" key="8">
    <source>
        <dbReference type="Proteomes" id="UP000248090"/>
    </source>
</evidence>
<comment type="similarity">
    <text evidence="1">In the C-terminal section; belongs to the class-I pyridoxal-phosphate-dependent aminotransferase family.</text>
</comment>
<dbReference type="Pfam" id="PF00392">
    <property type="entry name" value="GntR"/>
    <property type="match status" value="1"/>
</dbReference>
<dbReference type="PANTHER" id="PTHR46577">
    <property type="entry name" value="HTH-TYPE TRANSCRIPTIONAL REGULATORY PROTEIN GABR"/>
    <property type="match status" value="1"/>
</dbReference>
<dbReference type="InterPro" id="IPR000524">
    <property type="entry name" value="Tscrpt_reg_HTH_GntR"/>
</dbReference>
<keyword evidence="5" id="KW-0804">Transcription</keyword>
<dbReference type="Pfam" id="PF00155">
    <property type="entry name" value="Aminotran_1_2"/>
    <property type="match status" value="1"/>
</dbReference>
<dbReference type="PROSITE" id="PS50949">
    <property type="entry name" value="HTH_GNTR"/>
    <property type="match status" value="1"/>
</dbReference>
<dbReference type="Gene3D" id="1.10.10.10">
    <property type="entry name" value="Winged helix-like DNA-binding domain superfamily/Winged helix DNA-binding domain"/>
    <property type="match status" value="1"/>
</dbReference>
<dbReference type="SUPFAM" id="SSF46785">
    <property type="entry name" value="Winged helix' DNA-binding domain"/>
    <property type="match status" value="1"/>
</dbReference>
<gene>
    <name evidence="7" type="ORF">WH50_13725</name>
</gene>
<dbReference type="InterPro" id="IPR036388">
    <property type="entry name" value="WH-like_DNA-bd_sf"/>
</dbReference>
<dbReference type="InterPro" id="IPR015421">
    <property type="entry name" value="PyrdxlP-dep_Trfase_major"/>
</dbReference>